<accession>A0A1L7WS79</accession>
<dbReference type="EMBL" id="FJOG01000006">
    <property type="protein sequence ID" value="CZR55617.1"/>
    <property type="molecule type" value="Genomic_DNA"/>
</dbReference>
<dbReference type="OrthoDB" id="3790073at2759"/>
<name>A0A1L7WS79_9HELO</name>
<keyword evidence="3" id="KW-1185">Reference proteome</keyword>
<evidence type="ECO:0000256" key="1">
    <source>
        <dbReference type="SAM" id="MobiDB-lite"/>
    </source>
</evidence>
<protein>
    <submittedName>
        <fullName evidence="2">Uncharacterized protein</fullName>
    </submittedName>
</protein>
<gene>
    <name evidence="2" type="ORF">PAC_05505</name>
</gene>
<dbReference type="Proteomes" id="UP000184330">
    <property type="component" value="Unassembled WGS sequence"/>
</dbReference>
<sequence length="615" mass="69068">MTEQSLEDQVCTLQARLHAADTRISTLEAKFIHPFELYSGTEMIQALLASAYKDLIGDHFKQLTEFLSLLRQCKPIGNTDLQASVSGLLEDFYTAEPVLSQRPQGELVRPGGLPSAFIGLAMHCPSKKKSYNLFFDYQNPSVKLLIDKGITASNSYGFDWHWRSESHEKQRKCPVRGYSVALRSIHEIMTSNLLKALPLPLLVISGACAWKNYLKTLSPQARQIEVPIRPRVSCSFVLDFGSCGLKRISCHIPHPEFLFYNKTLSWEHDSSDMALIIDYLLNLVLELIGLSSPDKDGHFLDIVHKNPRYRPKPLTTTSSPIILPVSSNSTIPSPPSTCNKARQPSLICNGFAKWHAYVQDEINLGKHLALDQYDKSFIDWALQIYGVIADDVLDNGESLADTIKWIMADRANATNKVRREVDTIVKAGTIVQSEDDNDSPLLNNSGHRDNTNGKRAHRTLYEAFKNTSAIAIMPAAKRLRPGPKYMRKPRNVVEHELWHSRIVKVWASGDIYFWIPSEKTRLGIHMGAKLGSQLKDRVMDNTGDPRDYTIEFAIEGIRICYGTDSIWHKSVAGLASVGDGKRLVEQLDRESPSKWSKTPQQSSSPSSLLSNIQKQ</sequence>
<evidence type="ECO:0000313" key="2">
    <source>
        <dbReference type="EMBL" id="CZR55617.1"/>
    </source>
</evidence>
<proteinExistence type="predicted"/>
<feature type="region of interest" description="Disordered" evidence="1">
    <location>
        <begin position="588"/>
        <end position="615"/>
    </location>
</feature>
<feature type="compositionally biased region" description="Low complexity" evidence="1">
    <location>
        <begin position="593"/>
        <end position="615"/>
    </location>
</feature>
<dbReference type="AlphaFoldDB" id="A0A1L7WS79"/>
<evidence type="ECO:0000313" key="3">
    <source>
        <dbReference type="Proteomes" id="UP000184330"/>
    </source>
</evidence>
<organism evidence="2 3">
    <name type="scientific">Phialocephala subalpina</name>
    <dbReference type="NCBI Taxonomy" id="576137"/>
    <lineage>
        <taxon>Eukaryota</taxon>
        <taxon>Fungi</taxon>
        <taxon>Dikarya</taxon>
        <taxon>Ascomycota</taxon>
        <taxon>Pezizomycotina</taxon>
        <taxon>Leotiomycetes</taxon>
        <taxon>Helotiales</taxon>
        <taxon>Mollisiaceae</taxon>
        <taxon>Phialocephala</taxon>
        <taxon>Phialocephala fortinii species complex</taxon>
    </lineage>
</organism>
<dbReference type="STRING" id="576137.A0A1L7WS79"/>
<reference evidence="2 3" key="1">
    <citation type="submission" date="2016-03" db="EMBL/GenBank/DDBJ databases">
        <authorList>
            <person name="Ploux O."/>
        </authorList>
    </citation>
    <scope>NUCLEOTIDE SEQUENCE [LARGE SCALE GENOMIC DNA]</scope>
    <source>
        <strain evidence="2 3">UAMH 11012</strain>
    </source>
</reference>